<name>A0A1Y1JSV7_PLAGO</name>
<accession>A0A1Y1JSV7</accession>
<feature type="region of interest" description="Disordered" evidence="1">
    <location>
        <begin position="1"/>
        <end position="27"/>
    </location>
</feature>
<dbReference type="EMBL" id="BDQF01000014">
    <property type="protein sequence ID" value="GAW83034.1"/>
    <property type="molecule type" value="Genomic_DNA"/>
</dbReference>
<keyword evidence="3" id="KW-1185">Reference proteome</keyword>
<dbReference type="GeneID" id="39749777"/>
<comment type="caution">
    <text evidence="2">The sequence shown here is derived from an EMBL/GenBank/DDBJ whole genome shotgun (WGS) entry which is preliminary data.</text>
</comment>
<dbReference type="RefSeq" id="XP_028545623.1">
    <property type="nucleotide sequence ID" value="XM_028689822.1"/>
</dbReference>
<protein>
    <submittedName>
        <fullName evidence="2">Uncharacterized protein</fullName>
    </submittedName>
</protein>
<evidence type="ECO:0000313" key="3">
    <source>
        <dbReference type="Proteomes" id="UP000195521"/>
    </source>
</evidence>
<reference evidence="3" key="1">
    <citation type="submission" date="2017-04" db="EMBL/GenBank/DDBJ databases">
        <title>Plasmodium gonderi genome.</title>
        <authorList>
            <person name="Arisue N."/>
            <person name="Honma H."/>
            <person name="Kawai S."/>
            <person name="Tougan T."/>
            <person name="Tanabe K."/>
            <person name="Horii T."/>
        </authorList>
    </citation>
    <scope>NUCLEOTIDE SEQUENCE [LARGE SCALE GENOMIC DNA]</scope>
    <source>
        <strain evidence="3">ATCC 30045</strain>
    </source>
</reference>
<dbReference type="OrthoDB" id="382681at2759"/>
<proteinExistence type="predicted"/>
<evidence type="ECO:0000313" key="2">
    <source>
        <dbReference type="EMBL" id="GAW83034.1"/>
    </source>
</evidence>
<evidence type="ECO:0000256" key="1">
    <source>
        <dbReference type="SAM" id="MobiDB-lite"/>
    </source>
</evidence>
<dbReference type="Proteomes" id="UP000195521">
    <property type="component" value="Unassembled WGS sequence"/>
</dbReference>
<gene>
    <name evidence="2" type="ORF">PGO_133060</name>
</gene>
<sequence length="166" mass="19042">MSEEHINNGKETNKSKQSRESLLDDQFKGSTSDKFLLINGKEKDHTKLQNSLAKQKIENTKPHIHKGLISTSSLEKYKNFLTKIEKSNEDLKNMDKESVRVDMDMLDQSCEDDGKECVIMDVSMGIFDVHNDNLNDEKLKDMNITVADVVNQEMDEQCAKDLIEEM</sequence>
<dbReference type="OMA" id="IFDVCND"/>
<organism evidence="2 3">
    <name type="scientific">Plasmodium gonderi</name>
    <dbReference type="NCBI Taxonomy" id="77519"/>
    <lineage>
        <taxon>Eukaryota</taxon>
        <taxon>Sar</taxon>
        <taxon>Alveolata</taxon>
        <taxon>Apicomplexa</taxon>
        <taxon>Aconoidasida</taxon>
        <taxon>Haemosporida</taxon>
        <taxon>Plasmodiidae</taxon>
        <taxon>Plasmodium</taxon>
        <taxon>Plasmodium (Plasmodium)</taxon>
    </lineage>
</organism>
<dbReference type="AlphaFoldDB" id="A0A1Y1JSV7"/>